<dbReference type="Pfam" id="PF10195">
    <property type="entry name" value="Phospho_p8"/>
    <property type="match status" value="1"/>
</dbReference>
<keyword evidence="3" id="KW-1185">Reference proteome</keyword>
<evidence type="ECO:0008006" key="4">
    <source>
        <dbReference type="Google" id="ProtNLM"/>
    </source>
</evidence>
<dbReference type="InterPro" id="IPR018792">
    <property type="entry name" value="NUPR1-like"/>
</dbReference>
<feature type="non-terminal residue" evidence="2">
    <location>
        <position position="70"/>
    </location>
</feature>
<dbReference type="GO" id="GO:0045786">
    <property type="term" value="P:negative regulation of cell cycle"/>
    <property type="evidence" value="ECO:0007669"/>
    <property type="project" value="TreeGrafter"/>
</dbReference>
<dbReference type="PANTHER" id="PTHR17149">
    <property type="entry name" value="NUCLEAR PROTEIN 1 AND 2"/>
    <property type="match status" value="1"/>
</dbReference>
<proteinExistence type="predicted"/>
<evidence type="ECO:0000256" key="1">
    <source>
        <dbReference type="SAM" id="MobiDB-lite"/>
    </source>
</evidence>
<dbReference type="OrthoDB" id="10030453at2759"/>
<dbReference type="STRING" id="407821.A0A087T2C8"/>
<dbReference type="GO" id="GO:0005634">
    <property type="term" value="C:nucleus"/>
    <property type="evidence" value="ECO:0007669"/>
    <property type="project" value="TreeGrafter"/>
</dbReference>
<accession>A0A087T2C8</accession>
<feature type="compositionally biased region" description="Basic and acidic residues" evidence="1">
    <location>
        <begin position="31"/>
        <end position="45"/>
    </location>
</feature>
<protein>
    <recommendedName>
        <fullName evidence="4">Nuclear protein 1</fullName>
    </recommendedName>
</protein>
<gene>
    <name evidence="2" type="ORF">X975_13203</name>
</gene>
<name>A0A087T2C8_STEMI</name>
<dbReference type="EMBL" id="KK113070">
    <property type="protein sequence ID" value="KFM59267.1"/>
    <property type="molecule type" value="Genomic_DNA"/>
</dbReference>
<dbReference type="AlphaFoldDB" id="A0A087T2C8"/>
<sequence>MSEDHFDEYEHFNYDQDKYMNAGHSGKQRSKKEVSEHTNKHDPCGHVRKLVTKMHNTEANRKEANAPKPS</sequence>
<dbReference type="PANTHER" id="PTHR17149:SF4">
    <property type="entry name" value="RH17958P"/>
    <property type="match status" value="1"/>
</dbReference>
<feature type="region of interest" description="Disordered" evidence="1">
    <location>
        <begin position="17"/>
        <end position="48"/>
    </location>
</feature>
<dbReference type="Proteomes" id="UP000054359">
    <property type="component" value="Unassembled WGS sequence"/>
</dbReference>
<evidence type="ECO:0000313" key="2">
    <source>
        <dbReference type="EMBL" id="KFM59267.1"/>
    </source>
</evidence>
<dbReference type="OMA" id="EAFFDEY"/>
<dbReference type="GO" id="GO:0008285">
    <property type="term" value="P:negative regulation of cell population proliferation"/>
    <property type="evidence" value="ECO:0007669"/>
    <property type="project" value="TreeGrafter"/>
</dbReference>
<dbReference type="GO" id="GO:0006357">
    <property type="term" value="P:regulation of transcription by RNA polymerase II"/>
    <property type="evidence" value="ECO:0007669"/>
    <property type="project" value="TreeGrafter"/>
</dbReference>
<organism evidence="2 3">
    <name type="scientific">Stegodyphus mimosarum</name>
    <name type="common">African social velvet spider</name>
    <dbReference type="NCBI Taxonomy" id="407821"/>
    <lineage>
        <taxon>Eukaryota</taxon>
        <taxon>Metazoa</taxon>
        <taxon>Ecdysozoa</taxon>
        <taxon>Arthropoda</taxon>
        <taxon>Chelicerata</taxon>
        <taxon>Arachnida</taxon>
        <taxon>Araneae</taxon>
        <taxon>Araneomorphae</taxon>
        <taxon>Entelegynae</taxon>
        <taxon>Eresoidea</taxon>
        <taxon>Eresidae</taxon>
        <taxon>Stegodyphus</taxon>
    </lineage>
</organism>
<reference evidence="2 3" key="1">
    <citation type="submission" date="2013-11" db="EMBL/GenBank/DDBJ databases">
        <title>Genome sequencing of Stegodyphus mimosarum.</title>
        <authorList>
            <person name="Bechsgaard J."/>
        </authorList>
    </citation>
    <scope>NUCLEOTIDE SEQUENCE [LARGE SCALE GENOMIC DNA]</scope>
</reference>
<evidence type="ECO:0000313" key="3">
    <source>
        <dbReference type="Proteomes" id="UP000054359"/>
    </source>
</evidence>